<dbReference type="STRING" id="1208919.CDSE_0229"/>
<dbReference type="EC" id="2.6.1.9" evidence="11"/>
<evidence type="ECO:0000256" key="3">
    <source>
        <dbReference type="ARBA" id="ARBA00007970"/>
    </source>
</evidence>
<protein>
    <recommendedName>
        <fullName evidence="11">Histidinol-phosphate aminotransferase</fullName>
        <ecNumber evidence="11">2.6.1.9</ecNumber>
    </recommendedName>
    <alternativeName>
        <fullName evidence="11">Imidazole acetol-phosphate transaminase</fullName>
    </alternativeName>
</protein>
<dbReference type="InterPro" id="IPR015422">
    <property type="entry name" value="PyrdxlP-dep_Trfase_small"/>
</dbReference>
<evidence type="ECO:0000259" key="12">
    <source>
        <dbReference type="Pfam" id="PF00155"/>
    </source>
</evidence>
<keyword evidence="8 11" id="KW-0663">Pyridoxal phosphate</keyword>
<dbReference type="InterPro" id="IPR004839">
    <property type="entry name" value="Aminotransferase_I/II_large"/>
</dbReference>
<dbReference type="RefSeq" id="WP_015395995.1">
    <property type="nucleotide sequence ID" value="NC_020294.1"/>
</dbReference>
<keyword evidence="6 11" id="KW-0028">Amino-acid biosynthesis</keyword>
<evidence type="ECO:0000256" key="5">
    <source>
        <dbReference type="ARBA" id="ARBA00022576"/>
    </source>
</evidence>
<comment type="pathway">
    <text evidence="2 11">Amino-acid biosynthesis; L-histidine biosynthesis; L-histidine from 5-phospho-alpha-D-ribose 1-diphosphate: step 7/9.</text>
</comment>
<comment type="cofactor">
    <cofactor evidence="1 11">
        <name>pyridoxal 5'-phosphate</name>
        <dbReference type="ChEBI" id="CHEBI:597326"/>
    </cofactor>
</comment>
<comment type="similarity">
    <text evidence="3 11">Belongs to the class-II pyridoxal-phosphate-dependent aminotransferase family. Histidinol-phosphate aminotransferase subfamily.</text>
</comment>
<evidence type="ECO:0000256" key="11">
    <source>
        <dbReference type="HAMAP-Rule" id="MF_01023"/>
    </source>
</evidence>
<dbReference type="EMBL" id="CP003803">
    <property type="protein sequence ID" value="AGF46584.1"/>
    <property type="molecule type" value="Genomic_DNA"/>
</dbReference>
<dbReference type="Proteomes" id="UP000011547">
    <property type="component" value="Chromosome"/>
</dbReference>
<dbReference type="GO" id="GO:0030170">
    <property type="term" value="F:pyridoxal phosphate binding"/>
    <property type="evidence" value="ECO:0007669"/>
    <property type="project" value="InterPro"/>
</dbReference>
<dbReference type="CDD" id="cd00609">
    <property type="entry name" value="AAT_like"/>
    <property type="match status" value="1"/>
</dbReference>
<dbReference type="SUPFAM" id="SSF53383">
    <property type="entry name" value="PLP-dependent transferases"/>
    <property type="match status" value="1"/>
</dbReference>
<reference evidence="13 14" key="1">
    <citation type="journal article" date="2013" name="Genome Biol. Evol.">
        <title>Genome evolution and phylogenomic analysis of candidatus kinetoplastibacterium, the betaproteobacterial endosymbionts of strigomonas and angomonas.</title>
        <authorList>
            <person name="Alves J.M."/>
            <person name="Serrano M.G."/>
            <person name="Maia da Silva F."/>
            <person name="Voegtly L.J."/>
            <person name="Matveyev A.V."/>
            <person name="Teixeira M.M."/>
            <person name="Camargo E.P."/>
            <person name="Buck G.A."/>
        </authorList>
    </citation>
    <scope>NUCLEOTIDE SEQUENCE [LARGE SCALE GENOMIC DNA]</scope>
    <source>
        <strain evidence="13 14">TCC079E</strain>
    </source>
</reference>
<dbReference type="UniPathway" id="UPA00031">
    <property type="reaction ID" value="UER00012"/>
</dbReference>
<dbReference type="Gene3D" id="3.90.1150.10">
    <property type="entry name" value="Aspartate Aminotransferase, domain 1"/>
    <property type="match status" value="1"/>
</dbReference>
<evidence type="ECO:0000313" key="13">
    <source>
        <dbReference type="EMBL" id="AGF46584.1"/>
    </source>
</evidence>
<keyword evidence="9 11" id="KW-0368">Histidine biosynthesis</keyword>
<dbReference type="OrthoDB" id="9813612at2"/>
<dbReference type="GO" id="GO:0000105">
    <property type="term" value="P:L-histidine biosynthetic process"/>
    <property type="evidence" value="ECO:0007669"/>
    <property type="project" value="UniProtKB-UniRule"/>
</dbReference>
<dbReference type="eggNOG" id="COG0079">
    <property type="taxonomic scope" value="Bacteria"/>
</dbReference>
<evidence type="ECO:0000256" key="8">
    <source>
        <dbReference type="ARBA" id="ARBA00022898"/>
    </source>
</evidence>
<dbReference type="HOGENOM" id="CLU_017584_3_1_4"/>
<evidence type="ECO:0000313" key="14">
    <source>
        <dbReference type="Proteomes" id="UP000011547"/>
    </source>
</evidence>
<evidence type="ECO:0000256" key="10">
    <source>
        <dbReference type="ARBA" id="ARBA00047481"/>
    </source>
</evidence>
<proteinExistence type="inferred from homology"/>
<comment type="subunit">
    <text evidence="4 11">Homodimer.</text>
</comment>
<evidence type="ECO:0000256" key="4">
    <source>
        <dbReference type="ARBA" id="ARBA00011738"/>
    </source>
</evidence>
<dbReference type="HAMAP" id="MF_01023">
    <property type="entry name" value="HisC_aminotrans_2"/>
    <property type="match status" value="1"/>
</dbReference>
<feature type="modified residue" description="N6-(pyridoxal phosphate)lysine" evidence="11">
    <location>
        <position position="223"/>
    </location>
</feature>
<accession>M1LTC0</accession>
<sequence length="363" mass="41042">MVISKNQLDVVNKTIRKDIQSISAYPINNSSGFIKLDAMESPYSLPENLYKKINDKINLLSLNRYPSADKTKLTRIIKENFDIPNEASVLFGNGSDELIHLIIQSCCDPGDVVISPSPSFVYFGMAAKFNHAKFIGVPLTKDFQLNLQDMLDAIEKHKPKVIFLAMPNNPTGNIWDHKQVQSIIEKAPGLVIIDEAYQAFTNYTWMPMITKIPNILVLRTVSKIGLAGLRFGYLSGNKKWINQIDKVRPPYNINVLTELFLIEIINNKNILDQQTKQILLNKESLISELKKIENIIVYPSHGNFVLTRVDQEIGSLKIYEKLKANGILIKNLSGSHELLENCLRISIGTSEENNKLLHVLKTI</sequence>
<organism evidence="13 14">
    <name type="scientific">Candidatus Kinetoplastidibacterium desouzai TCC079E</name>
    <dbReference type="NCBI Taxonomy" id="1208919"/>
    <lineage>
        <taxon>Bacteria</taxon>
        <taxon>Pseudomonadati</taxon>
        <taxon>Pseudomonadota</taxon>
        <taxon>Betaproteobacteria</taxon>
        <taxon>Candidatus Kinetoplastidibacterium</taxon>
    </lineage>
</organism>
<evidence type="ECO:0000256" key="6">
    <source>
        <dbReference type="ARBA" id="ARBA00022605"/>
    </source>
</evidence>
<evidence type="ECO:0000256" key="9">
    <source>
        <dbReference type="ARBA" id="ARBA00023102"/>
    </source>
</evidence>
<evidence type="ECO:0000256" key="1">
    <source>
        <dbReference type="ARBA" id="ARBA00001933"/>
    </source>
</evidence>
<evidence type="ECO:0000256" key="7">
    <source>
        <dbReference type="ARBA" id="ARBA00022679"/>
    </source>
</evidence>
<keyword evidence="7 11" id="KW-0808">Transferase</keyword>
<feature type="domain" description="Aminotransferase class I/classII large" evidence="12">
    <location>
        <begin position="34"/>
        <end position="359"/>
    </location>
</feature>
<comment type="catalytic activity">
    <reaction evidence="10 11">
        <text>L-histidinol phosphate + 2-oxoglutarate = 3-(imidazol-4-yl)-2-oxopropyl phosphate + L-glutamate</text>
        <dbReference type="Rhea" id="RHEA:23744"/>
        <dbReference type="ChEBI" id="CHEBI:16810"/>
        <dbReference type="ChEBI" id="CHEBI:29985"/>
        <dbReference type="ChEBI" id="CHEBI:57766"/>
        <dbReference type="ChEBI" id="CHEBI:57980"/>
        <dbReference type="EC" id="2.6.1.9"/>
    </reaction>
</comment>
<dbReference type="Gene3D" id="3.40.640.10">
    <property type="entry name" value="Type I PLP-dependent aspartate aminotransferase-like (Major domain)"/>
    <property type="match status" value="1"/>
</dbReference>
<dbReference type="PATRIC" id="fig|1208919.3.peg.22"/>
<dbReference type="AlphaFoldDB" id="M1LTC0"/>
<dbReference type="KEGG" id="kde:CDSE_0229"/>
<dbReference type="InterPro" id="IPR005861">
    <property type="entry name" value="HisP_aminotrans"/>
</dbReference>
<keyword evidence="5 11" id="KW-0032">Aminotransferase</keyword>
<dbReference type="GO" id="GO:0004400">
    <property type="term" value="F:histidinol-phosphate transaminase activity"/>
    <property type="evidence" value="ECO:0007669"/>
    <property type="project" value="UniProtKB-UniRule"/>
</dbReference>
<dbReference type="InterPro" id="IPR015424">
    <property type="entry name" value="PyrdxlP-dep_Trfase"/>
</dbReference>
<keyword evidence="14" id="KW-1185">Reference proteome</keyword>
<gene>
    <name evidence="11" type="primary">hisC</name>
    <name evidence="13" type="ORF">CDSE_0229</name>
</gene>
<dbReference type="PANTHER" id="PTHR42885:SF2">
    <property type="entry name" value="HISTIDINOL-PHOSPHATE AMINOTRANSFERASE"/>
    <property type="match status" value="1"/>
</dbReference>
<evidence type="ECO:0000256" key="2">
    <source>
        <dbReference type="ARBA" id="ARBA00005011"/>
    </source>
</evidence>
<dbReference type="InterPro" id="IPR015421">
    <property type="entry name" value="PyrdxlP-dep_Trfase_major"/>
</dbReference>
<dbReference type="Pfam" id="PF00155">
    <property type="entry name" value="Aminotran_1_2"/>
    <property type="match status" value="1"/>
</dbReference>
<name>M1LTC0_9PROT</name>
<dbReference type="PANTHER" id="PTHR42885">
    <property type="entry name" value="HISTIDINOL-PHOSPHATE AMINOTRANSFERASE-RELATED"/>
    <property type="match status" value="1"/>
</dbReference>
<dbReference type="NCBIfam" id="TIGR01141">
    <property type="entry name" value="hisC"/>
    <property type="match status" value="1"/>
</dbReference>